<feature type="transmembrane region" description="Helical" evidence="1">
    <location>
        <begin position="12"/>
        <end position="28"/>
    </location>
</feature>
<keyword evidence="1" id="KW-0812">Transmembrane</keyword>
<accession>A0ABR4HS01</accession>
<proteinExistence type="predicted"/>
<keyword evidence="1" id="KW-0472">Membrane</keyword>
<keyword evidence="1" id="KW-1133">Transmembrane helix</keyword>
<keyword evidence="3" id="KW-1185">Reference proteome</keyword>
<reference evidence="2 3" key="1">
    <citation type="submission" date="2024-07" db="EMBL/GenBank/DDBJ databases">
        <title>Section-level genome sequencing and comparative genomics of Aspergillus sections Usti and Cavernicolus.</title>
        <authorList>
            <consortium name="Lawrence Berkeley National Laboratory"/>
            <person name="Nybo J.L."/>
            <person name="Vesth T.C."/>
            <person name="Theobald S."/>
            <person name="Frisvad J.C."/>
            <person name="Larsen T.O."/>
            <person name="Kjaerboelling I."/>
            <person name="Rothschild-Mancinelli K."/>
            <person name="Lyhne E.K."/>
            <person name="Kogle M.E."/>
            <person name="Barry K."/>
            <person name="Clum A."/>
            <person name="Na H."/>
            <person name="Ledsgaard L."/>
            <person name="Lin J."/>
            <person name="Lipzen A."/>
            <person name="Kuo A."/>
            <person name="Riley R."/>
            <person name="Mondo S."/>
            <person name="Labutti K."/>
            <person name="Haridas S."/>
            <person name="Pangalinan J."/>
            <person name="Salamov A.A."/>
            <person name="Simmons B.A."/>
            <person name="Magnuson J.K."/>
            <person name="Chen J."/>
            <person name="Drula E."/>
            <person name="Henrissat B."/>
            <person name="Wiebenga A."/>
            <person name="Lubbers R.J."/>
            <person name="Gomes A.C."/>
            <person name="Makela M.R."/>
            <person name="Stajich J."/>
            <person name="Grigoriev I.V."/>
            <person name="Mortensen U.H."/>
            <person name="De Vries R.P."/>
            <person name="Baker S.E."/>
            <person name="Andersen M.R."/>
        </authorList>
    </citation>
    <scope>NUCLEOTIDE SEQUENCE [LARGE SCALE GENOMIC DNA]</scope>
    <source>
        <strain evidence="2 3">CBS 588.65</strain>
    </source>
</reference>
<evidence type="ECO:0000256" key="1">
    <source>
        <dbReference type="SAM" id="Phobius"/>
    </source>
</evidence>
<dbReference type="Proteomes" id="UP001610334">
    <property type="component" value="Unassembled WGS sequence"/>
</dbReference>
<dbReference type="EMBL" id="JBFXLT010000014">
    <property type="protein sequence ID" value="KAL2818274.1"/>
    <property type="molecule type" value="Genomic_DNA"/>
</dbReference>
<gene>
    <name evidence="2" type="ORF">BJX63DRAFT_383850</name>
</gene>
<evidence type="ECO:0000313" key="3">
    <source>
        <dbReference type="Proteomes" id="UP001610334"/>
    </source>
</evidence>
<protein>
    <submittedName>
        <fullName evidence="2">Uncharacterized protein</fullName>
    </submittedName>
</protein>
<feature type="transmembrane region" description="Helical" evidence="1">
    <location>
        <begin position="34"/>
        <end position="52"/>
    </location>
</feature>
<name>A0ABR4HS01_9EURO</name>
<sequence length="54" mass="6506">MQRKATIRPTDLRLPMFLFFFPVLLSHLDFVDAYVDVNVYALWVLIVIHWIWNA</sequence>
<organism evidence="2 3">
    <name type="scientific">Aspergillus granulosus</name>
    <dbReference type="NCBI Taxonomy" id="176169"/>
    <lineage>
        <taxon>Eukaryota</taxon>
        <taxon>Fungi</taxon>
        <taxon>Dikarya</taxon>
        <taxon>Ascomycota</taxon>
        <taxon>Pezizomycotina</taxon>
        <taxon>Eurotiomycetes</taxon>
        <taxon>Eurotiomycetidae</taxon>
        <taxon>Eurotiales</taxon>
        <taxon>Aspergillaceae</taxon>
        <taxon>Aspergillus</taxon>
        <taxon>Aspergillus subgen. Nidulantes</taxon>
    </lineage>
</organism>
<evidence type="ECO:0000313" key="2">
    <source>
        <dbReference type="EMBL" id="KAL2818274.1"/>
    </source>
</evidence>
<comment type="caution">
    <text evidence="2">The sequence shown here is derived from an EMBL/GenBank/DDBJ whole genome shotgun (WGS) entry which is preliminary data.</text>
</comment>